<protein>
    <submittedName>
        <fullName evidence="7">MFS transporter</fullName>
    </submittedName>
</protein>
<dbReference type="SUPFAM" id="SSF103473">
    <property type="entry name" value="MFS general substrate transporter"/>
    <property type="match status" value="1"/>
</dbReference>
<feature type="domain" description="Major facilitator superfamily (MFS) profile" evidence="6">
    <location>
        <begin position="12"/>
        <end position="456"/>
    </location>
</feature>
<evidence type="ECO:0000313" key="7">
    <source>
        <dbReference type="EMBL" id="TCK22135.1"/>
    </source>
</evidence>
<dbReference type="Pfam" id="PF07690">
    <property type="entry name" value="MFS_1"/>
    <property type="match status" value="2"/>
</dbReference>
<evidence type="ECO:0000313" key="8">
    <source>
        <dbReference type="Proteomes" id="UP000295560"/>
    </source>
</evidence>
<reference evidence="7 8" key="1">
    <citation type="submission" date="2019-03" db="EMBL/GenBank/DDBJ databases">
        <title>Sequencing the genomes of 1000 actinobacteria strains.</title>
        <authorList>
            <person name="Klenk H.-P."/>
        </authorList>
    </citation>
    <scope>NUCLEOTIDE SEQUENCE [LARGE SCALE GENOMIC DNA]</scope>
    <source>
        <strain evidence="7 8">DSM 44969</strain>
    </source>
</reference>
<feature type="transmembrane region" description="Helical" evidence="5">
    <location>
        <begin position="78"/>
        <end position="101"/>
    </location>
</feature>
<dbReference type="PROSITE" id="PS50850">
    <property type="entry name" value="MFS"/>
    <property type="match status" value="1"/>
</dbReference>
<evidence type="ECO:0000256" key="1">
    <source>
        <dbReference type="ARBA" id="ARBA00004651"/>
    </source>
</evidence>
<feature type="transmembrane region" description="Helical" evidence="5">
    <location>
        <begin position="12"/>
        <end position="36"/>
    </location>
</feature>
<dbReference type="AlphaFoldDB" id="A0A4R1HNF7"/>
<dbReference type="PANTHER" id="PTHR42718:SF39">
    <property type="entry name" value="ACTINORHODIN TRANSPORTER-RELATED"/>
    <property type="match status" value="1"/>
</dbReference>
<feature type="transmembrane region" description="Helical" evidence="5">
    <location>
        <begin position="48"/>
        <end position="66"/>
    </location>
</feature>
<organism evidence="7 8">
    <name type="scientific">Pseudonocardia endophytica</name>
    <dbReference type="NCBI Taxonomy" id="401976"/>
    <lineage>
        <taxon>Bacteria</taxon>
        <taxon>Bacillati</taxon>
        <taxon>Actinomycetota</taxon>
        <taxon>Actinomycetes</taxon>
        <taxon>Pseudonocardiales</taxon>
        <taxon>Pseudonocardiaceae</taxon>
        <taxon>Pseudonocardia</taxon>
    </lineage>
</organism>
<evidence type="ECO:0000256" key="5">
    <source>
        <dbReference type="SAM" id="Phobius"/>
    </source>
</evidence>
<evidence type="ECO:0000256" key="3">
    <source>
        <dbReference type="ARBA" id="ARBA00022989"/>
    </source>
</evidence>
<accession>A0A4R1HNF7</accession>
<dbReference type="RefSeq" id="WP_132430796.1">
    <property type="nucleotide sequence ID" value="NZ_SMFZ01000002.1"/>
</dbReference>
<keyword evidence="4 5" id="KW-0472">Membrane</keyword>
<keyword evidence="3 5" id="KW-1133">Transmembrane helix</keyword>
<feature type="transmembrane region" description="Helical" evidence="5">
    <location>
        <begin position="299"/>
        <end position="322"/>
    </location>
</feature>
<gene>
    <name evidence="7" type="ORF">EV378_6134</name>
</gene>
<feature type="transmembrane region" description="Helical" evidence="5">
    <location>
        <begin position="267"/>
        <end position="293"/>
    </location>
</feature>
<name>A0A4R1HNF7_PSEEN</name>
<dbReference type="Gene3D" id="1.20.1720.10">
    <property type="entry name" value="Multidrug resistance protein D"/>
    <property type="match status" value="1"/>
</dbReference>
<feature type="transmembrane region" description="Helical" evidence="5">
    <location>
        <begin position="360"/>
        <end position="379"/>
    </location>
</feature>
<dbReference type="Gene3D" id="1.20.1250.20">
    <property type="entry name" value="MFS general substrate transporter like domains"/>
    <property type="match status" value="1"/>
</dbReference>
<comment type="subcellular location">
    <subcellularLocation>
        <location evidence="1">Cell membrane</location>
        <topology evidence="1">Multi-pass membrane protein</topology>
    </subcellularLocation>
</comment>
<evidence type="ECO:0000256" key="4">
    <source>
        <dbReference type="ARBA" id="ARBA00023136"/>
    </source>
</evidence>
<feature type="transmembrane region" description="Helical" evidence="5">
    <location>
        <begin position="137"/>
        <end position="160"/>
    </location>
</feature>
<dbReference type="EMBL" id="SMFZ01000002">
    <property type="protein sequence ID" value="TCK22135.1"/>
    <property type="molecule type" value="Genomic_DNA"/>
</dbReference>
<comment type="caution">
    <text evidence="7">The sequence shown here is derived from an EMBL/GenBank/DDBJ whole genome shotgun (WGS) entry which is preliminary data.</text>
</comment>
<dbReference type="GO" id="GO:0005886">
    <property type="term" value="C:plasma membrane"/>
    <property type="evidence" value="ECO:0007669"/>
    <property type="project" value="UniProtKB-SubCell"/>
</dbReference>
<evidence type="ECO:0000256" key="2">
    <source>
        <dbReference type="ARBA" id="ARBA00022692"/>
    </source>
</evidence>
<dbReference type="CDD" id="cd17321">
    <property type="entry name" value="MFS_MMR_MDR_like"/>
    <property type="match status" value="1"/>
</dbReference>
<proteinExistence type="predicted"/>
<dbReference type="InterPro" id="IPR011701">
    <property type="entry name" value="MFS"/>
</dbReference>
<dbReference type="InterPro" id="IPR036259">
    <property type="entry name" value="MFS_trans_sf"/>
</dbReference>
<evidence type="ECO:0000259" key="6">
    <source>
        <dbReference type="PROSITE" id="PS50850"/>
    </source>
</evidence>
<dbReference type="OrthoDB" id="7375466at2"/>
<feature type="transmembrane region" description="Helical" evidence="5">
    <location>
        <begin position="334"/>
        <end position="354"/>
    </location>
</feature>
<feature type="transmembrane region" description="Helical" evidence="5">
    <location>
        <begin position="166"/>
        <end position="186"/>
    </location>
</feature>
<sequence>MSASTPARPRTILAICLATGFTTLVDQSILTVAVPALRTDLAASGSDVQWILAIYSLTFGLVLVPAGRLGDAWGRGRLLVGGLTLFSAASVLGAAATAPWVLIVARLVQGIGAGTANPQVIGLMQDHFTGPARARALGAYAAVASLSGMVAPVVGGLLLAVSGPDVGWRLVMAVNLPFGIVTCVVAARRLRLGRVARGARAELDPVGIGLLSVITLAVLLPVVGGAAAAPWIAAGVVAVPVLAWWERRLARRGGAPVLHPALVRSPGFVLGTVVAMCWFGSSLGTGVVVTLALQEGLGLSPLLAGLCLVPSALAMGVTSTIGWRVVGRWGRASVTTALGVLAGVLACTVVAVAVLPPAALVSVLVVSQFLTGAAGGLIASPNQGLTLALAPPGAHGLAAGFFQVSQRVSSTVCIAACTGVFVASAGPDGYRTGLATALGIALVLTVVALVASASDRHPSSTPEHRVACRPARP</sequence>
<keyword evidence="2 5" id="KW-0812">Transmembrane</keyword>
<keyword evidence="8" id="KW-1185">Reference proteome</keyword>
<feature type="transmembrane region" description="Helical" evidence="5">
    <location>
        <begin position="206"/>
        <end position="223"/>
    </location>
</feature>
<feature type="transmembrane region" description="Helical" evidence="5">
    <location>
        <begin position="432"/>
        <end position="451"/>
    </location>
</feature>
<dbReference type="InterPro" id="IPR020846">
    <property type="entry name" value="MFS_dom"/>
</dbReference>
<feature type="transmembrane region" description="Helical" evidence="5">
    <location>
        <begin position="107"/>
        <end position="125"/>
    </location>
</feature>
<dbReference type="Proteomes" id="UP000295560">
    <property type="component" value="Unassembled WGS sequence"/>
</dbReference>
<dbReference type="PANTHER" id="PTHR42718">
    <property type="entry name" value="MAJOR FACILITATOR SUPERFAMILY MULTIDRUG TRANSPORTER MFSC"/>
    <property type="match status" value="1"/>
</dbReference>
<dbReference type="GO" id="GO:0022857">
    <property type="term" value="F:transmembrane transporter activity"/>
    <property type="evidence" value="ECO:0007669"/>
    <property type="project" value="InterPro"/>
</dbReference>